<comment type="caution">
    <text evidence="1">The sequence shown here is derived from an EMBL/GenBank/DDBJ whole genome shotgun (WGS) entry which is preliminary data.</text>
</comment>
<proteinExistence type="predicted"/>
<protein>
    <submittedName>
        <fullName evidence="1">Uncharacterized protein</fullName>
    </submittedName>
</protein>
<keyword evidence="2" id="KW-1185">Reference proteome</keyword>
<evidence type="ECO:0000313" key="1">
    <source>
        <dbReference type="EMBL" id="KAI9902714.1"/>
    </source>
</evidence>
<dbReference type="Proteomes" id="UP001163324">
    <property type="component" value="Chromosome 2"/>
</dbReference>
<reference evidence="1" key="1">
    <citation type="submission" date="2022-10" db="EMBL/GenBank/DDBJ databases">
        <title>Complete Genome of Trichothecium roseum strain YXFP-22015, a Plant Pathogen Isolated from Citrus.</title>
        <authorList>
            <person name="Wang Y."/>
            <person name="Zhu L."/>
        </authorList>
    </citation>
    <scope>NUCLEOTIDE SEQUENCE</scope>
    <source>
        <strain evidence="1">YXFP-22015</strain>
    </source>
</reference>
<accession>A0ACC0V920</accession>
<gene>
    <name evidence="1" type="ORF">N3K66_002066</name>
</gene>
<dbReference type="EMBL" id="CM047941">
    <property type="protein sequence ID" value="KAI9902714.1"/>
    <property type="molecule type" value="Genomic_DNA"/>
</dbReference>
<organism evidence="1 2">
    <name type="scientific">Trichothecium roseum</name>
    <dbReference type="NCBI Taxonomy" id="47278"/>
    <lineage>
        <taxon>Eukaryota</taxon>
        <taxon>Fungi</taxon>
        <taxon>Dikarya</taxon>
        <taxon>Ascomycota</taxon>
        <taxon>Pezizomycotina</taxon>
        <taxon>Sordariomycetes</taxon>
        <taxon>Hypocreomycetidae</taxon>
        <taxon>Hypocreales</taxon>
        <taxon>Hypocreales incertae sedis</taxon>
        <taxon>Trichothecium</taxon>
    </lineage>
</organism>
<evidence type="ECO:0000313" key="2">
    <source>
        <dbReference type="Proteomes" id="UP001163324"/>
    </source>
</evidence>
<sequence>MGTKPKSTPAAPGLKPLRRLARLIWGDWQSNAAWQRIVKNILAFGVAMTLAVVPPVVDAYGPNTYLIPMATVFAYPGQRMGVMLESVVMILVGSAIGMAWSLLGLYLSSLYIDTSEGIASMFRALFLLVLVFAHGYIRSSTPRLFVVVWFLLVASTGALIGKATEVTVPLVTGFFYPLLTGVAVLLVVNVVIFPEFTTSYLGSTTIGTVTEAMDILSSASHWFMTPGGDSAEAKEHAKSKSKGGAAKEKTWLTDFLDGFPSPFKASAAKGGKTPPSLATLASLAESKSKLRAKLLQCTNAQNEVNFEFSISPLPPTILKPISKHCMSSLVQNIVTLVGACENKYVILKQAEVDHRVEEEEEEEEEQDLTLSKVSARNVPEDGAMRVLEEVVEEDEDFIKRIDDVKPVREMKAGSAEFLEYLLSRLRAPVSAFEDSAKEASLLIISCLAYCFDVPRLPGGAPTPKGIELAEIDIRIDSFTEALAQFDREASEELRRAAKDDEGETHDLMPRMEMFLVSSFLLGFRQTAIHLLAMLQHSRRLVEERRRRNDRFTLWVPRVADFRTWLRTGGEFEDGAVMPEAARKDVRTGKAAGEGSHPGFEHVESSSSDDPPKNGADEEKAFANGSNKQPKSTQPPTQKKKKSKSKTASENKSWFDRVRGKAADGLEFIQHSEDVMYATKLAIAVFAVSWPSFVTSWRAWYGDVRGSWAPMQLILVFEVSIGTSLFIFFLRLFGVVYGCVLGFAAYEIARGNRAGMVLVVVVGSVPAIYVQQCTKYVKAGAMALNSMSVVALAAMNRSGTAYENFYKRLVAFLVGSVVAILVEVFILPVRARDRLVESLSASVRQIQNMQAAIAVGTDGPGRTNFRSSEVNRRFARARDKAQRALSAAETFLPFCSSEPRLKGSFKPLEPVYREIVYVLHQVIDRMDNVVDLRRAYGSSILEDLNPYVYAYRRNVAASNMLILFSVNEALTTWLPLPQFIPSSRLAQLRLVNRVRELVALQSSGRLEIGRRRRRRGRLHPRLDELIMDGGGGGGDSGGEDAESTTASVVTDHRFLSWNANAAGHMEIIEYLEELVELTKLLVGVNAFRSGVLERPDYKQYIEQTRRNSSAAPAADKKNTKKQRPPSAAVQPDTGDAEAHFRRAAGVASATNKWRQMAARRKGNAAGETTEGEGVEEEDGGLGQIRSAPTRNGVSGGGGGGGRTGDLAVADADVDVDEDVPLSLQRVGSRLGRGGTVRRRKRGRVVAGGADGLERAVSTS</sequence>
<name>A0ACC0V920_9HYPO</name>